<proteinExistence type="inferred from homology"/>
<evidence type="ECO:0000313" key="9">
    <source>
        <dbReference type="EMBL" id="MTV72822.1"/>
    </source>
</evidence>
<keyword evidence="6 7" id="KW-0472">Membrane</keyword>
<feature type="transmembrane region" description="Helical" evidence="7">
    <location>
        <begin position="232"/>
        <end position="253"/>
    </location>
</feature>
<evidence type="ECO:0000256" key="6">
    <source>
        <dbReference type="ARBA" id="ARBA00023136"/>
    </source>
</evidence>
<reference evidence="9 10" key="1">
    <citation type="submission" date="2019-11" db="EMBL/GenBank/DDBJ databases">
        <title>Growth characteristics of pneumococcus vary with the chemical composition of the capsule and with environmental conditions.</title>
        <authorList>
            <person name="Tothpal A."/>
            <person name="Desobry K."/>
            <person name="Joshi S."/>
            <person name="Wyllie A.L."/>
            <person name="Weinberger D.M."/>
        </authorList>
    </citation>
    <scope>NUCLEOTIDE SEQUENCE [LARGE SCALE GENOMIC DNA]</scope>
    <source>
        <strain evidence="10">pnumococcus19F</strain>
    </source>
</reference>
<dbReference type="Pfam" id="PF00528">
    <property type="entry name" value="BPD_transp_1"/>
    <property type="match status" value="1"/>
</dbReference>
<dbReference type="PANTHER" id="PTHR43744:SF9">
    <property type="entry name" value="POLYGALACTURONAN_RHAMNOGALACTURONAN TRANSPORT SYSTEM PERMEASE PROTEIN YTCP"/>
    <property type="match status" value="1"/>
</dbReference>
<keyword evidence="3" id="KW-1003">Cell membrane</keyword>
<dbReference type="Gene3D" id="1.10.3720.10">
    <property type="entry name" value="MetI-like"/>
    <property type="match status" value="1"/>
</dbReference>
<feature type="transmembrane region" description="Helical" evidence="7">
    <location>
        <begin position="107"/>
        <end position="127"/>
    </location>
</feature>
<dbReference type="PANTHER" id="PTHR43744">
    <property type="entry name" value="ABC TRANSPORTER PERMEASE PROTEIN MG189-RELATED-RELATED"/>
    <property type="match status" value="1"/>
</dbReference>
<accession>A0A6G2D922</accession>
<gene>
    <name evidence="9" type="ORF">GM540_02100</name>
</gene>
<dbReference type="InterPro" id="IPR035906">
    <property type="entry name" value="MetI-like_sf"/>
</dbReference>
<organism evidence="9 10">
    <name type="scientific">Streptococcus pneumoniae</name>
    <dbReference type="NCBI Taxonomy" id="1313"/>
    <lineage>
        <taxon>Bacteria</taxon>
        <taxon>Bacillati</taxon>
        <taxon>Bacillota</taxon>
        <taxon>Bacilli</taxon>
        <taxon>Lactobacillales</taxon>
        <taxon>Streptococcaceae</taxon>
        <taxon>Streptococcus</taxon>
    </lineage>
</organism>
<dbReference type="EMBL" id="WNHQ01000096">
    <property type="protein sequence ID" value="MTV72822.1"/>
    <property type="molecule type" value="Genomic_DNA"/>
</dbReference>
<evidence type="ECO:0000256" key="2">
    <source>
        <dbReference type="ARBA" id="ARBA00022448"/>
    </source>
</evidence>
<evidence type="ECO:0000256" key="1">
    <source>
        <dbReference type="ARBA" id="ARBA00004651"/>
    </source>
</evidence>
<feature type="transmembrane region" description="Helical" evidence="7">
    <location>
        <begin position="148"/>
        <end position="173"/>
    </location>
</feature>
<evidence type="ECO:0000256" key="3">
    <source>
        <dbReference type="ARBA" id="ARBA00022475"/>
    </source>
</evidence>
<evidence type="ECO:0000259" key="8">
    <source>
        <dbReference type="PROSITE" id="PS50928"/>
    </source>
</evidence>
<evidence type="ECO:0000256" key="5">
    <source>
        <dbReference type="ARBA" id="ARBA00022989"/>
    </source>
</evidence>
<comment type="similarity">
    <text evidence="7">Belongs to the binding-protein-dependent transport system permease family.</text>
</comment>
<sequence>MTSLSEPVWLSKNVVKLFPLKIDITAYKFIFGDSKLWQAYGNSVLYAALSTIVSVAVCSMYAYPLTIPEIRGKKFWNTLILIPMFFSGGMIPLYIQVANLGLLNTAWALVLPSAVSTYYIILFRTQFKSIPMELRESARIDGASEFRIFWNLVLPLSKVIFMIIALYCIVGSWNSFTPPLLYLNDDTKMPLSIYLRNLVVTNTTDTAELSLSAGNTYYQQIAAQGGGIGMRIAIKMGTIVVSVIPIMMIYPFIQKHFVKGILLGSVKG</sequence>
<feature type="transmembrane region" description="Helical" evidence="7">
    <location>
        <begin position="44"/>
        <end position="63"/>
    </location>
</feature>
<evidence type="ECO:0000313" key="10">
    <source>
        <dbReference type="Proteomes" id="UP000483094"/>
    </source>
</evidence>
<comment type="caution">
    <text evidence="9">The sequence shown here is derived from an EMBL/GenBank/DDBJ whole genome shotgun (WGS) entry which is preliminary data.</text>
</comment>
<dbReference type="GO" id="GO:0055085">
    <property type="term" value="P:transmembrane transport"/>
    <property type="evidence" value="ECO:0007669"/>
    <property type="project" value="InterPro"/>
</dbReference>
<dbReference type="GO" id="GO:0005886">
    <property type="term" value="C:plasma membrane"/>
    <property type="evidence" value="ECO:0007669"/>
    <property type="project" value="UniProtKB-SubCell"/>
</dbReference>
<evidence type="ECO:0000256" key="7">
    <source>
        <dbReference type="RuleBase" id="RU363032"/>
    </source>
</evidence>
<feature type="transmembrane region" description="Helical" evidence="7">
    <location>
        <begin position="75"/>
        <end position="95"/>
    </location>
</feature>
<keyword evidence="4 7" id="KW-0812">Transmembrane</keyword>
<dbReference type="CDD" id="cd06261">
    <property type="entry name" value="TM_PBP2"/>
    <property type="match status" value="1"/>
</dbReference>
<dbReference type="AlphaFoldDB" id="A0A6G2D922"/>
<comment type="subcellular location">
    <subcellularLocation>
        <location evidence="1 7">Cell membrane</location>
        <topology evidence="1 7">Multi-pass membrane protein</topology>
    </subcellularLocation>
</comment>
<keyword evidence="5 7" id="KW-1133">Transmembrane helix</keyword>
<keyword evidence="2 7" id="KW-0813">Transport</keyword>
<dbReference type="InterPro" id="IPR000515">
    <property type="entry name" value="MetI-like"/>
</dbReference>
<dbReference type="Proteomes" id="UP000483094">
    <property type="component" value="Unassembled WGS sequence"/>
</dbReference>
<protein>
    <submittedName>
        <fullName evidence="9">ABC transporter permease subunit</fullName>
    </submittedName>
</protein>
<dbReference type="SUPFAM" id="SSF161098">
    <property type="entry name" value="MetI-like"/>
    <property type="match status" value="1"/>
</dbReference>
<feature type="domain" description="ABC transmembrane type-1" evidence="8">
    <location>
        <begin position="40"/>
        <end position="249"/>
    </location>
</feature>
<dbReference type="PROSITE" id="PS50928">
    <property type="entry name" value="ABC_TM1"/>
    <property type="match status" value="1"/>
</dbReference>
<name>A0A6G2D922_STREE</name>
<evidence type="ECO:0000256" key="4">
    <source>
        <dbReference type="ARBA" id="ARBA00022692"/>
    </source>
</evidence>